<evidence type="ECO:0000313" key="4">
    <source>
        <dbReference type="EMBL" id="WEX81611.1"/>
    </source>
</evidence>
<evidence type="ECO:0000313" key="5">
    <source>
        <dbReference type="Proteomes" id="UP001235547"/>
    </source>
</evidence>
<protein>
    <submittedName>
        <fullName evidence="4">NAD(P)-dependent oxidoreductase</fullName>
    </submittedName>
</protein>
<dbReference type="PANTHER" id="PTHR43000">
    <property type="entry name" value="DTDP-D-GLUCOSE 4,6-DEHYDRATASE-RELATED"/>
    <property type="match status" value="1"/>
</dbReference>
<name>A0ABY8CXE1_9HYPH</name>
<organism evidence="4 5">
    <name type="scientific">Sinorhizobium numidicum</name>
    <dbReference type="NCBI Taxonomy" id="680248"/>
    <lineage>
        <taxon>Bacteria</taxon>
        <taxon>Pseudomonadati</taxon>
        <taxon>Pseudomonadota</taxon>
        <taxon>Alphaproteobacteria</taxon>
        <taxon>Hyphomicrobiales</taxon>
        <taxon>Rhizobiaceae</taxon>
        <taxon>Sinorhizobium/Ensifer group</taxon>
        <taxon>Sinorhizobium</taxon>
    </lineage>
</organism>
<dbReference type="Gene3D" id="3.40.50.720">
    <property type="entry name" value="NAD(P)-binding Rossmann-like Domain"/>
    <property type="match status" value="1"/>
</dbReference>
<dbReference type="InterPro" id="IPR001509">
    <property type="entry name" value="Epimerase_deHydtase"/>
</dbReference>
<comment type="pathway">
    <text evidence="1">Bacterial outer membrane biogenesis; LPS O-antigen biosynthesis.</text>
</comment>
<proteinExistence type="inferred from homology"/>
<sequence length="334" mass="36372">MSRILITGGAGFVGSHLARACLATGHQLHLIIRPGSNDERIHDLDGVIRHNFDLLSETQLRQCLSDVQPECIFHLAARPRRRETPDLSDAMDGMREQLQGLTGLLSAAALAPRPPRIMIRTGSLAEYGSAPAPYNETTREAPVNAYGAELVAATHLIGALQRRLPFPVITARLALVYGAFQSTAYFLPWLITRCLAGEPSVVQHPDDRRDLIYVDDAVEALLHLADTRSSIGTIINIATGFAPKMRDVARLVLEETGADPALIQYGPAGGSSGLRDFRGATQLARSFIGWKASVPLAEGLVRTVEWYRERARLDGSCSQGQLPATPRRDRTGAR</sequence>
<reference evidence="4 5" key="1">
    <citation type="submission" date="2023-03" db="EMBL/GenBank/DDBJ databases">
        <authorList>
            <person name="Kaur S."/>
            <person name="Espinosa-Saiz D."/>
            <person name="Velazquez E."/>
            <person name="Menendez E."/>
            <person name="diCenzo G.C."/>
        </authorList>
    </citation>
    <scope>NUCLEOTIDE SEQUENCE [LARGE SCALE GENOMIC DNA]</scope>
    <source>
        <strain evidence="4 5">LMG 27395</strain>
    </source>
</reference>
<dbReference type="EMBL" id="CP120370">
    <property type="protein sequence ID" value="WEX81611.1"/>
    <property type="molecule type" value="Genomic_DNA"/>
</dbReference>
<feature type="domain" description="NAD-dependent epimerase/dehydratase" evidence="3">
    <location>
        <begin position="4"/>
        <end position="238"/>
    </location>
</feature>
<dbReference type="InterPro" id="IPR036291">
    <property type="entry name" value="NAD(P)-bd_dom_sf"/>
</dbReference>
<keyword evidence="5" id="KW-1185">Reference proteome</keyword>
<gene>
    <name evidence="4" type="ORF">PYH38_001049</name>
</gene>
<dbReference type="Pfam" id="PF01370">
    <property type="entry name" value="Epimerase"/>
    <property type="match status" value="1"/>
</dbReference>
<dbReference type="RefSeq" id="WP_280732366.1">
    <property type="nucleotide sequence ID" value="NZ_CP120367.1"/>
</dbReference>
<evidence type="ECO:0000259" key="3">
    <source>
        <dbReference type="Pfam" id="PF01370"/>
    </source>
</evidence>
<evidence type="ECO:0000256" key="1">
    <source>
        <dbReference type="ARBA" id="ARBA00005125"/>
    </source>
</evidence>
<dbReference type="Proteomes" id="UP001235547">
    <property type="component" value="Chromosome 2"/>
</dbReference>
<evidence type="ECO:0000256" key="2">
    <source>
        <dbReference type="ARBA" id="ARBA00007637"/>
    </source>
</evidence>
<comment type="similarity">
    <text evidence="2">Belongs to the NAD(P)-dependent epimerase/dehydratase family.</text>
</comment>
<accession>A0ABY8CXE1</accession>
<dbReference type="SUPFAM" id="SSF51735">
    <property type="entry name" value="NAD(P)-binding Rossmann-fold domains"/>
    <property type="match status" value="1"/>
</dbReference>